<keyword evidence="5 10" id="KW-0378">Hydrolase</keyword>
<comment type="similarity">
    <text evidence="2">Belongs to the peptidase M20A family.</text>
</comment>
<protein>
    <submittedName>
        <fullName evidence="10">Succinyl-diaminopimelate desuccinylase</fullName>
        <ecNumber evidence="10">3.5.1.18</ecNumber>
    </submittedName>
</protein>
<keyword evidence="11" id="KW-1185">Reference proteome</keyword>
<keyword evidence="6" id="KW-0862">Zinc</keyword>
<dbReference type="SUPFAM" id="SSF55031">
    <property type="entry name" value="Bacterial exopeptidase dimerisation domain"/>
    <property type="match status" value="1"/>
</dbReference>
<feature type="domain" description="Peptidase M20 dimerisation" evidence="9">
    <location>
        <begin position="272"/>
        <end position="346"/>
    </location>
</feature>
<dbReference type="NCBIfam" id="TIGR01887">
    <property type="entry name" value="dipeptidaselike"/>
    <property type="match status" value="1"/>
</dbReference>
<dbReference type="GO" id="GO:0006508">
    <property type="term" value="P:proteolysis"/>
    <property type="evidence" value="ECO:0007669"/>
    <property type="project" value="UniProtKB-KW"/>
</dbReference>
<keyword evidence="4" id="KW-0479">Metal-binding</keyword>
<comment type="caution">
    <text evidence="10">The sequence shown here is derived from an EMBL/GenBank/DDBJ whole genome shotgun (WGS) entry which is preliminary data.</text>
</comment>
<dbReference type="InterPro" id="IPR010964">
    <property type="entry name" value="M20A_pepV-rel"/>
</dbReference>
<dbReference type="PROSITE" id="PS00758">
    <property type="entry name" value="ARGE_DAPE_CPG2_1"/>
    <property type="match status" value="1"/>
</dbReference>
<dbReference type="EMBL" id="JAFBEB010000010">
    <property type="protein sequence ID" value="MBM7591251.1"/>
    <property type="molecule type" value="Genomic_DNA"/>
</dbReference>
<dbReference type="PANTHER" id="PTHR43808">
    <property type="entry name" value="ACETYLORNITHINE DEACETYLASE"/>
    <property type="match status" value="1"/>
</dbReference>
<dbReference type="EC" id="3.5.1.18" evidence="10"/>
<dbReference type="GO" id="GO:0008270">
    <property type="term" value="F:zinc ion binding"/>
    <property type="evidence" value="ECO:0007669"/>
    <property type="project" value="InterPro"/>
</dbReference>
<reference evidence="10" key="1">
    <citation type="submission" date="2021-01" db="EMBL/GenBank/DDBJ databases">
        <title>Genomic Encyclopedia of Type Strains, Phase IV (KMG-IV): sequencing the most valuable type-strain genomes for metagenomic binning, comparative biology and taxonomic classification.</title>
        <authorList>
            <person name="Goeker M."/>
        </authorList>
    </citation>
    <scope>NUCLEOTIDE SEQUENCE</scope>
    <source>
        <strain evidence="10">DSM 25523</strain>
    </source>
</reference>
<dbReference type="PANTHER" id="PTHR43808:SF31">
    <property type="entry name" value="N-ACETYL-L-CITRULLINE DEACETYLASE"/>
    <property type="match status" value="1"/>
</dbReference>
<proteinExistence type="inferred from homology"/>
<dbReference type="Gene3D" id="3.30.70.360">
    <property type="match status" value="2"/>
</dbReference>
<dbReference type="InterPro" id="IPR001261">
    <property type="entry name" value="ArgE/DapE_CS"/>
</dbReference>
<dbReference type="GO" id="GO:0006526">
    <property type="term" value="P:L-arginine biosynthetic process"/>
    <property type="evidence" value="ECO:0007669"/>
    <property type="project" value="TreeGrafter"/>
</dbReference>
<dbReference type="SUPFAM" id="SSF53187">
    <property type="entry name" value="Zn-dependent exopeptidases"/>
    <property type="match status" value="1"/>
</dbReference>
<dbReference type="InterPro" id="IPR011650">
    <property type="entry name" value="Peptidase_M20_dimer"/>
</dbReference>
<organism evidence="10 11">
    <name type="scientific">Brevibacillus fulvus</name>
    <dbReference type="NCBI Taxonomy" id="1125967"/>
    <lineage>
        <taxon>Bacteria</taxon>
        <taxon>Bacillati</taxon>
        <taxon>Bacillota</taxon>
        <taxon>Bacilli</taxon>
        <taxon>Bacillales</taxon>
        <taxon>Paenibacillaceae</taxon>
        <taxon>Brevibacillus</taxon>
    </lineage>
</organism>
<dbReference type="Proteomes" id="UP000717624">
    <property type="component" value="Unassembled WGS sequence"/>
</dbReference>
<keyword evidence="3" id="KW-0645">Protease</keyword>
<dbReference type="AlphaFoldDB" id="A0A938Y0S3"/>
<dbReference type="CDD" id="cd03888">
    <property type="entry name" value="M20_PepV"/>
    <property type="match status" value="1"/>
</dbReference>
<name>A0A938Y0S3_9BACL</name>
<evidence type="ECO:0000256" key="2">
    <source>
        <dbReference type="ARBA" id="ARBA00006247"/>
    </source>
</evidence>
<keyword evidence="8" id="KW-0482">Metalloprotease</keyword>
<gene>
    <name evidence="10" type="ORF">JOD01_002878</name>
</gene>
<keyword evidence="7" id="KW-0224">Dipeptidase</keyword>
<evidence type="ECO:0000256" key="4">
    <source>
        <dbReference type="ARBA" id="ARBA00022723"/>
    </source>
</evidence>
<evidence type="ECO:0000259" key="9">
    <source>
        <dbReference type="Pfam" id="PF07687"/>
    </source>
</evidence>
<dbReference type="NCBIfam" id="NF005591">
    <property type="entry name" value="PRK07318.1"/>
    <property type="match status" value="1"/>
</dbReference>
<dbReference type="GO" id="GO:0016805">
    <property type="term" value="F:dipeptidase activity"/>
    <property type="evidence" value="ECO:0007669"/>
    <property type="project" value="UniProtKB-KW"/>
</dbReference>
<dbReference type="GO" id="GO:0008237">
    <property type="term" value="F:metallopeptidase activity"/>
    <property type="evidence" value="ECO:0007669"/>
    <property type="project" value="UniProtKB-KW"/>
</dbReference>
<evidence type="ECO:0000256" key="7">
    <source>
        <dbReference type="ARBA" id="ARBA00022997"/>
    </source>
</evidence>
<evidence type="ECO:0000256" key="8">
    <source>
        <dbReference type="ARBA" id="ARBA00023049"/>
    </source>
</evidence>
<evidence type="ECO:0000256" key="3">
    <source>
        <dbReference type="ARBA" id="ARBA00022670"/>
    </source>
</evidence>
<evidence type="ECO:0000256" key="6">
    <source>
        <dbReference type="ARBA" id="ARBA00022833"/>
    </source>
</evidence>
<evidence type="ECO:0000313" key="10">
    <source>
        <dbReference type="EMBL" id="MBM7591251.1"/>
    </source>
</evidence>
<evidence type="ECO:0000256" key="5">
    <source>
        <dbReference type="ARBA" id="ARBA00022801"/>
    </source>
</evidence>
<dbReference type="RefSeq" id="WP_204518967.1">
    <property type="nucleotide sequence ID" value="NZ_BAABIN010000012.1"/>
</dbReference>
<dbReference type="InterPro" id="IPR002933">
    <property type="entry name" value="Peptidase_M20"/>
</dbReference>
<evidence type="ECO:0000256" key="1">
    <source>
        <dbReference type="ARBA" id="ARBA00001947"/>
    </source>
</evidence>
<comment type="cofactor">
    <cofactor evidence="1">
        <name>Zn(2+)</name>
        <dbReference type="ChEBI" id="CHEBI:29105"/>
    </cofactor>
</comment>
<accession>A0A938Y0S3</accession>
<sequence length="480" mass="53014">MNAQDWLHEVEKRKDALIAVTRQFLQIPSVLDEQTARPGAPFGEEINRALEFVVGVCAEAGMTTKNVEGYAAHAEFGQGEELIGILGHVDVVPEGEGWSTPPFAAEIVDGKIVARGALDDKGPTMAAVFAAKLILELGLPLRRRVRLIFGTNEENEWACVERYFQTEEMPTMGFSPDADFPVIHAEKGLTHLIYRQSYEQHRRMSGTDPSPKGACQLVSFSAGSRSNMVPARAVAVIEPGDKTADELTRLFQTWLSEQGITGEAKEEQGRLQLSINGVAAHGSTPEKGVNAGTMLAHFLAKLTLDQRAAQFVSLIARYLHQQHFGEALGIAHDNRDMGPLTVNTGVMRYEAEGESRLDIDIRYPHTIRYEDWQPLLNRPFASLGYELEVMMHQTPHYVDPKHPLITTLQRVYTEQTGQPADLLAIGGGTYARSLKAGVAFGPLFPNREECAHEADEHLYVEDLLKATAIYAQAIYELANV</sequence>
<dbReference type="InterPro" id="IPR050072">
    <property type="entry name" value="Peptidase_M20A"/>
</dbReference>
<dbReference type="Pfam" id="PF07687">
    <property type="entry name" value="M20_dimer"/>
    <property type="match status" value="1"/>
</dbReference>
<dbReference type="GO" id="GO:0008777">
    <property type="term" value="F:acetylornithine deacetylase activity"/>
    <property type="evidence" value="ECO:0007669"/>
    <property type="project" value="TreeGrafter"/>
</dbReference>
<dbReference type="GO" id="GO:0009014">
    <property type="term" value="F:succinyl-diaminopimelate desuccinylase activity"/>
    <property type="evidence" value="ECO:0007669"/>
    <property type="project" value="UniProtKB-EC"/>
</dbReference>
<dbReference type="Pfam" id="PF01546">
    <property type="entry name" value="Peptidase_M20"/>
    <property type="match status" value="1"/>
</dbReference>
<dbReference type="Gene3D" id="3.40.630.10">
    <property type="entry name" value="Zn peptidases"/>
    <property type="match status" value="1"/>
</dbReference>
<evidence type="ECO:0000313" key="11">
    <source>
        <dbReference type="Proteomes" id="UP000717624"/>
    </source>
</evidence>
<dbReference type="InterPro" id="IPR036264">
    <property type="entry name" value="Bact_exopeptidase_dim_dom"/>
</dbReference>